<dbReference type="AlphaFoldDB" id="A0A1V4SVR9"/>
<evidence type="ECO:0000259" key="1">
    <source>
        <dbReference type="Pfam" id="PF12146"/>
    </source>
</evidence>
<dbReference type="PANTHER" id="PTHR43358">
    <property type="entry name" value="ALPHA/BETA-HYDROLASE"/>
    <property type="match status" value="1"/>
</dbReference>
<sequence>MKKKNIAKLVGAGAILGGAAIVAGSNYFFKLALSTKTNKDKVFGPQEEGLSIDETSGLLLKEDLEWFKSKEDKKSVYILSDDNLKLHSYKIMREEESHKWAIVVHGYMSSAIYMSRIARYYYEMGYNVLMIDLRSHGKSEGSYIGMGWPDRLDILAWIDYVTQIDKDSQIVLHGVSMGAGTVMMASGEELKENVKAIVEDCGYTSAWEEFKYQLKSLYKMPSFPIMYGADRISKLRAGYRIKEASAIEQIKKSKTPMLFIHGDEDKFVPYEMMQELYDAAPCEKAMVTIKGAGHAEAGTTDSELYWQSVRAFLDKYITD</sequence>
<dbReference type="Gene3D" id="3.40.50.1820">
    <property type="entry name" value="alpha/beta hydrolase"/>
    <property type="match status" value="1"/>
</dbReference>
<proteinExistence type="predicted"/>
<reference evidence="2 3" key="1">
    <citation type="submission" date="2016-02" db="EMBL/GenBank/DDBJ databases">
        <title>Genome sequence of Clostridium thermobutyricum DSM 4928.</title>
        <authorList>
            <person name="Poehlein A."/>
            <person name="Daniel R."/>
        </authorList>
    </citation>
    <scope>NUCLEOTIDE SEQUENCE [LARGE SCALE GENOMIC DNA]</scope>
    <source>
        <strain evidence="2 3">DSM 4928</strain>
    </source>
</reference>
<dbReference type="Pfam" id="PF12146">
    <property type="entry name" value="Hydrolase_4"/>
    <property type="match status" value="2"/>
</dbReference>
<protein>
    <submittedName>
        <fullName evidence="2">Acyl-CoA esterase</fullName>
    </submittedName>
</protein>
<dbReference type="OrthoDB" id="9776685at2"/>
<comment type="caution">
    <text evidence="2">The sequence shown here is derived from an EMBL/GenBank/DDBJ whole genome shotgun (WGS) entry which is preliminary data.</text>
</comment>
<feature type="domain" description="Serine aminopeptidase S33" evidence="1">
    <location>
        <begin position="246"/>
        <end position="295"/>
    </location>
</feature>
<dbReference type="InterPro" id="IPR022742">
    <property type="entry name" value="Hydrolase_4"/>
</dbReference>
<dbReference type="Proteomes" id="UP000191448">
    <property type="component" value="Unassembled WGS sequence"/>
</dbReference>
<name>A0A1V4SVR9_9CLOT</name>
<feature type="domain" description="Serine aminopeptidase S33" evidence="1">
    <location>
        <begin position="99"/>
        <end position="198"/>
    </location>
</feature>
<gene>
    <name evidence="2" type="ORF">CLTHE_13160</name>
</gene>
<organism evidence="2 3">
    <name type="scientific">Clostridium thermobutyricum DSM 4928</name>
    <dbReference type="NCBI Taxonomy" id="1121339"/>
    <lineage>
        <taxon>Bacteria</taxon>
        <taxon>Bacillati</taxon>
        <taxon>Bacillota</taxon>
        <taxon>Clostridia</taxon>
        <taxon>Eubacteriales</taxon>
        <taxon>Clostridiaceae</taxon>
        <taxon>Clostridium</taxon>
    </lineage>
</organism>
<evidence type="ECO:0000313" key="2">
    <source>
        <dbReference type="EMBL" id="OPX48184.1"/>
    </source>
</evidence>
<evidence type="ECO:0000313" key="3">
    <source>
        <dbReference type="Proteomes" id="UP000191448"/>
    </source>
</evidence>
<dbReference type="InterPro" id="IPR029058">
    <property type="entry name" value="AB_hydrolase_fold"/>
</dbReference>
<dbReference type="PANTHER" id="PTHR43358:SF4">
    <property type="entry name" value="ALPHA_BETA HYDROLASE FOLD-1 DOMAIN-CONTAINING PROTEIN"/>
    <property type="match status" value="1"/>
</dbReference>
<dbReference type="EMBL" id="LTAY01000035">
    <property type="protein sequence ID" value="OPX48184.1"/>
    <property type="molecule type" value="Genomic_DNA"/>
</dbReference>
<dbReference type="SUPFAM" id="SSF53474">
    <property type="entry name" value="alpha/beta-Hydrolases"/>
    <property type="match status" value="1"/>
</dbReference>
<dbReference type="InterPro" id="IPR052920">
    <property type="entry name" value="DNA-binding_regulatory"/>
</dbReference>
<dbReference type="RefSeq" id="WP_080022546.1">
    <property type="nucleotide sequence ID" value="NZ_LTAY01000035.1"/>
</dbReference>
<accession>A0A1V4SVR9</accession>